<accession>A0ABS2HP05</accession>
<dbReference type="RefSeq" id="WP_205159280.1">
    <property type="nucleotide sequence ID" value="NZ_JAFEUM010000006.1"/>
</dbReference>
<reference evidence="3 4" key="1">
    <citation type="submission" date="2021-02" db="EMBL/GenBank/DDBJ databases">
        <authorList>
            <person name="Park J.-S."/>
        </authorList>
    </citation>
    <scope>NUCLEOTIDE SEQUENCE [LARGE SCALE GENOMIC DNA]</scope>
    <source>
        <strain evidence="3 4">188UL20-2</strain>
    </source>
</reference>
<dbReference type="InterPro" id="IPR018309">
    <property type="entry name" value="Tscrpt_reg_PadR_C"/>
</dbReference>
<dbReference type="EMBL" id="JAFEUM010000006">
    <property type="protein sequence ID" value="MBM7037784.1"/>
    <property type="molecule type" value="Genomic_DNA"/>
</dbReference>
<dbReference type="InterPro" id="IPR036390">
    <property type="entry name" value="WH_DNA-bd_sf"/>
</dbReference>
<dbReference type="Pfam" id="PF03551">
    <property type="entry name" value="PadR"/>
    <property type="match status" value="1"/>
</dbReference>
<evidence type="ECO:0000259" key="2">
    <source>
        <dbReference type="Pfam" id="PF10400"/>
    </source>
</evidence>
<dbReference type="Proteomes" id="UP000809621">
    <property type="component" value="Unassembled WGS sequence"/>
</dbReference>
<evidence type="ECO:0000313" key="3">
    <source>
        <dbReference type="EMBL" id="MBM7037784.1"/>
    </source>
</evidence>
<feature type="domain" description="Transcription regulator PadR N-terminal" evidence="1">
    <location>
        <begin position="7"/>
        <end position="81"/>
    </location>
</feature>
<evidence type="ECO:0000313" key="4">
    <source>
        <dbReference type="Proteomes" id="UP000809621"/>
    </source>
</evidence>
<dbReference type="PANTHER" id="PTHR43252">
    <property type="entry name" value="TRANSCRIPTIONAL REGULATOR YQJI"/>
    <property type="match status" value="1"/>
</dbReference>
<dbReference type="InterPro" id="IPR005149">
    <property type="entry name" value="Tscrpt_reg_PadR_N"/>
</dbReference>
<feature type="domain" description="Transcription regulator PadR C-terminal" evidence="2">
    <location>
        <begin position="92"/>
        <end position="171"/>
    </location>
</feature>
<protein>
    <submittedName>
        <fullName evidence="3">PadR family transcriptional regulator</fullName>
    </submittedName>
</protein>
<gene>
    <name evidence="3" type="ORF">JQC93_15350</name>
</gene>
<organism evidence="3 4">
    <name type="scientific">Vibrio ulleungensis</name>
    <dbReference type="NCBI Taxonomy" id="2807619"/>
    <lineage>
        <taxon>Bacteria</taxon>
        <taxon>Pseudomonadati</taxon>
        <taxon>Pseudomonadota</taxon>
        <taxon>Gammaproteobacteria</taxon>
        <taxon>Vibrionales</taxon>
        <taxon>Vibrionaceae</taxon>
        <taxon>Vibrio</taxon>
    </lineage>
</organism>
<dbReference type="Gene3D" id="1.10.10.10">
    <property type="entry name" value="Winged helix-like DNA-binding domain superfamily/Winged helix DNA-binding domain"/>
    <property type="match status" value="1"/>
</dbReference>
<dbReference type="SUPFAM" id="SSF46785">
    <property type="entry name" value="Winged helix' DNA-binding domain"/>
    <property type="match status" value="1"/>
</dbReference>
<dbReference type="PANTHER" id="PTHR43252:SF4">
    <property type="entry name" value="TRANSCRIPTIONAL REGULATORY PROTEIN"/>
    <property type="match status" value="1"/>
</dbReference>
<sequence length="173" mass="19867">MSLPHVILTVLNQHPATGYEITKQFSQSIGFYWKASHQQVYRELGKLDANEWVTCELIPQSGKPDKKTYSITELGQRALQQWLSEPTTQPVVRDEFCAKLAACESIESSEYLAQLKSALESAKRLLSHYLNIDKQFEAEGAHRQIERLTLKRNIVQQQAWIEWAESVVEHLTP</sequence>
<dbReference type="InterPro" id="IPR036388">
    <property type="entry name" value="WH-like_DNA-bd_sf"/>
</dbReference>
<name>A0ABS2HP05_9VIBR</name>
<keyword evidence="4" id="KW-1185">Reference proteome</keyword>
<dbReference type="Gene3D" id="6.10.140.190">
    <property type="match status" value="1"/>
</dbReference>
<dbReference type="Pfam" id="PF10400">
    <property type="entry name" value="Vir_act_alpha_C"/>
    <property type="match status" value="1"/>
</dbReference>
<evidence type="ECO:0000259" key="1">
    <source>
        <dbReference type="Pfam" id="PF03551"/>
    </source>
</evidence>
<proteinExistence type="predicted"/>
<comment type="caution">
    <text evidence="3">The sequence shown here is derived from an EMBL/GenBank/DDBJ whole genome shotgun (WGS) entry which is preliminary data.</text>
</comment>